<evidence type="ECO:0000259" key="3">
    <source>
        <dbReference type="Pfam" id="PF22725"/>
    </source>
</evidence>
<dbReference type="EMBL" id="OBEL01000008">
    <property type="protein sequence ID" value="SNZ21411.1"/>
    <property type="molecule type" value="Genomic_DNA"/>
</dbReference>
<dbReference type="InterPro" id="IPR055170">
    <property type="entry name" value="GFO_IDH_MocA-like_dom"/>
</dbReference>
<reference evidence="4 5" key="1">
    <citation type="submission" date="2017-09" db="EMBL/GenBank/DDBJ databases">
        <authorList>
            <person name="Ehlers B."/>
            <person name="Leendertz F.H."/>
        </authorList>
    </citation>
    <scope>NUCLEOTIDE SEQUENCE [LARGE SCALE GENOMIC DNA]</scope>
    <source>
        <strain evidence="4 5">DSM 18289</strain>
    </source>
</reference>
<dbReference type="Gene3D" id="3.30.360.10">
    <property type="entry name" value="Dihydrodipicolinate Reductase, domain 2"/>
    <property type="match status" value="1"/>
</dbReference>
<evidence type="ECO:0000313" key="4">
    <source>
        <dbReference type="EMBL" id="SNZ21411.1"/>
    </source>
</evidence>
<dbReference type="SUPFAM" id="SSF51735">
    <property type="entry name" value="NAD(P)-binding Rossmann-fold domains"/>
    <property type="match status" value="1"/>
</dbReference>
<dbReference type="GO" id="GO:0016491">
    <property type="term" value="F:oxidoreductase activity"/>
    <property type="evidence" value="ECO:0007669"/>
    <property type="project" value="UniProtKB-KW"/>
</dbReference>
<dbReference type="InterPro" id="IPR036291">
    <property type="entry name" value="NAD(P)-bd_dom_sf"/>
</dbReference>
<name>A0A285PND4_9HYPH</name>
<dbReference type="Pfam" id="PF01408">
    <property type="entry name" value="GFO_IDH_MocA"/>
    <property type="match status" value="1"/>
</dbReference>
<evidence type="ECO:0000259" key="2">
    <source>
        <dbReference type="Pfam" id="PF01408"/>
    </source>
</evidence>
<dbReference type="PANTHER" id="PTHR43818">
    <property type="entry name" value="BCDNA.GH03377"/>
    <property type="match status" value="1"/>
</dbReference>
<dbReference type="SUPFAM" id="SSF55347">
    <property type="entry name" value="Glyceraldehyde-3-phosphate dehydrogenase-like, C-terminal domain"/>
    <property type="match status" value="1"/>
</dbReference>
<accession>A0A285PND4</accession>
<dbReference type="GO" id="GO:0000166">
    <property type="term" value="F:nucleotide binding"/>
    <property type="evidence" value="ECO:0007669"/>
    <property type="project" value="InterPro"/>
</dbReference>
<sequence>MSTLRVGLIGCGVISDIYIQTCQKFDVLEIVACGSLNIEESQAKAAKYGISKACSPDEIIDDPDIDCILNLTIPAVHAEISLKALAAGKHVYSEKPFVTTLEDGRKILKLAEETGLYVGNAPDTFLGGRWQTVRRLIDEGVIGRPTGLSSFVGTHGVERHHPNPDFYYRAGGGPLLDLGPYYLTVMVFLLGPLRRVCGLSRRTFDERMIESQPRHGEIMNVEVDTHVQGMLEFSSGAIGSITMSFDVWDSETPRLEIYGEKGTICIPDPDPVHGANLFQGPVWYRTRETSRWTYKPRVEGLDDWQIADNHHDHNEDSRGLGLVDLAYAVRDRRPLRASGAMAHHVFEAMHGILASQNDGQYWMLQSTCDRPDILPANFPISEDAGQ</sequence>
<gene>
    <name evidence="4" type="ORF">SAMN06265368_4531</name>
</gene>
<dbReference type="Gene3D" id="3.40.50.720">
    <property type="entry name" value="NAD(P)-binding Rossmann-like Domain"/>
    <property type="match status" value="1"/>
</dbReference>
<feature type="domain" description="GFO/IDH/MocA-like oxidoreductase" evidence="3">
    <location>
        <begin position="130"/>
        <end position="264"/>
    </location>
</feature>
<dbReference type="InterPro" id="IPR000683">
    <property type="entry name" value="Gfo/Idh/MocA-like_OxRdtase_N"/>
</dbReference>
<dbReference type="Pfam" id="PF22725">
    <property type="entry name" value="GFO_IDH_MocA_C3"/>
    <property type="match status" value="1"/>
</dbReference>
<keyword evidence="5" id="KW-1185">Reference proteome</keyword>
<evidence type="ECO:0000313" key="5">
    <source>
        <dbReference type="Proteomes" id="UP000219439"/>
    </source>
</evidence>
<dbReference type="PANTHER" id="PTHR43818:SF11">
    <property type="entry name" value="BCDNA.GH03377"/>
    <property type="match status" value="1"/>
</dbReference>
<dbReference type="AlphaFoldDB" id="A0A285PND4"/>
<feature type="domain" description="Gfo/Idh/MocA-like oxidoreductase N-terminal" evidence="2">
    <location>
        <begin position="4"/>
        <end position="118"/>
    </location>
</feature>
<dbReference type="InterPro" id="IPR050463">
    <property type="entry name" value="Gfo/Idh/MocA_oxidrdct_glycsds"/>
</dbReference>
<organism evidence="4 5">
    <name type="scientific">Cohaesibacter gelatinilyticus</name>
    <dbReference type="NCBI Taxonomy" id="372072"/>
    <lineage>
        <taxon>Bacteria</taxon>
        <taxon>Pseudomonadati</taxon>
        <taxon>Pseudomonadota</taxon>
        <taxon>Alphaproteobacteria</taxon>
        <taxon>Hyphomicrobiales</taxon>
        <taxon>Cohaesibacteraceae</taxon>
    </lineage>
</organism>
<evidence type="ECO:0000256" key="1">
    <source>
        <dbReference type="ARBA" id="ARBA00023002"/>
    </source>
</evidence>
<proteinExistence type="predicted"/>
<keyword evidence="1" id="KW-0560">Oxidoreductase</keyword>
<dbReference type="Proteomes" id="UP000219439">
    <property type="component" value="Unassembled WGS sequence"/>
</dbReference>
<protein>
    <submittedName>
        <fullName evidence="4">Predicted dehydrogenase</fullName>
    </submittedName>
</protein>